<evidence type="ECO:0008006" key="3">
    <source>
        <dbReference type="Google" id="ProtNLM"/>
    </source>
</evidence>
<proteinExistence type="predicted"/>
<reference evidence="1 2" key="1">
    <citation type="submission" date="2021-04" db="EMBL/GenBank/DDBJ databases">
        <authorList>
            <person name="Ivanova A."/>
        </authorList>
    </citation>
    <scope>NUCLEOTIDE SEQUENCE [LARGE SCALE GENOMIC DNA]</scope>
    <source>
        <strain evidence="1 2">G18</strain>
    </source>
</reference>
<dbReference type="RefSeq" id="WP_210654240.1">
    <property type="nucleotide sequence ID" value="NZ_JAGKQQ010000001.1"/>
</dbReference>
<evidence type="ECO:0000313" key="2">
    <source>
        <dbReference type="Proteomes" id="UP000676565"/>
    </source>
</evidence>
<dbReference type="EMBL" id="JAGKQQ010000001">
    <property type="protein sequence ID" value="MBP3956217.1"/>
    <property type="molecule type" value="Genomic_DNA"/>
</dbReference>
<keyword evidence="2" id="KW-1185">Reference proteome</keyword>
<dbReference type="Proteomes" id="UP000676565">
    <property type="component" value="Unassembled WGS sequence"/>
</dbReference>
<name>A0ABS5BS26_9BACT</name>
<comment type="caution">
    <text evidence="1">The sequence shown here is derived from an EMBL/GenBank/DDBJ whole genome shotgun (WGS) entry which is preliminary data.</text>
</comment>
<protein>
    <recommendedName>
        <fullName evidence="3">DUF4926 domain-containing protein</fullName>
    </recommendedName>
</protein>
<organism evidence="1 2">
    <name type="scientific">Gemmata palustris</name>
    <dbReference type="NCBI Taxonomy" id="2822762"/>
    <lineage>
        <taxon>Bacteria</taxon>
        <taxon>Pseudomonadati</taxon>
        <taxon>Planctomycetota</taxon>
        <taxon>Planctomycetia</taxon>
        <taxon>Gemmatales</taxon>
        <taxon>Gemmataceae</taxon>
        <taxon>Gemmata</taxon>
    </lineage>
</organism>
<accession>A0ABS5BS26</accession>
<evidence type="ECO:0000313" key="1">
    <source>
        <dbReference type="EMBL" id="MBP3956217.1"/>
    </source>
</evidence>
<gene>
    <name evidence="1" type="ORF">J8F10_13080</name>
</gene>
<sequence length="75" mass="8180">MKTLEAWYGVPPGREGPVVQLFFADGGPQWGEVSTTDGRLVLEVFPQDSAALSLPVGELLEVLRLARDRLSDDPN</sequence>